<evidence type="ECO:0000313" key="9">
    <source>
        <dbReference type="Proteomes" id="UP000297975"/>
    </source>
</evidence>
<dbReference type="PANTHER" id="PTHR43014">
    <property type="entry name" value="MERCURIC REDUCTASE"/>
    <property type="match status" value="1"/>
</dbReference>
<evidence type="ECO:0000256" key="5">
    <source>
        <dbReference type="PIRSR" id="PIRSR000350-4"/>
    </source>
</evidence>
<evidence type="ECO:0000313" key="8">
    <source>
        <dbReference type="EMBL" id="TFB12990.1"/>
    </source>
</evidence>
<feature type="binding site" evidence="4">
    <location>
        <position position="302"/>
    </location>
    <ligand>
        <name>FAD</name>
        <dbReference type="ChEBI" id="CHEBI:57692"/>
    </ligand>
</feature>
<dbReference type="InterPro" id="IPR036188">
    <property type="entry name" value="FAD/NAD-bd_sf"/>
</dbReference>
<keyword evidence="2" id="KW-0285">Flavoprotein</keyword>
<evidence type="ECO:0000256" key="2">
    <source>
        <dbReference type="ARBA" id="ARBA00022630"/>
    </source>
</evidence>
<feature type="disulfide bond" description="Redox-active" evidence="5">
    <location>
        <begin position="42"/>
        <end position="47"/>
    </location>
</feature>
<evidence type="ECO:0000259" key="6">
    <source>
        <dbReference type="Pfam" id="PF02852"/>
    </source>
</evidence>
<evidence type="ECO:0000259" key="7">
    <source>
        <dbReference type="Pfam" id="PF07992"/>
    </source>
</evidence>
<dbReference type="Gene3D" id="3.30.390.30">
    <property type="match status" value="1"/>
</dbReference>
<comment type="cofactor">
    <cofactor evidence="4">
        <name>FAD</name>
        <dbReference type="ChEBI" id="CHEBI:57692"/>
    </cofactor>
    <text evidence="4">Binds 1 FAD per subunit.</text>
</comment>
<dbReference type="InterPro" id="IPR016156">
    <property type="entry name" value="FAD/NAD-linked_Rdtase_dimer_sf"/>
</dbReference>
<dbReference type="GO" id="GO:0000166">
    <property type="term" value="F:nucleotide binding"/>
    <property type="evidence" value="ECO:0007669"/>
    <property type="project" value="UniProtKB-KW"/>
</dbReference>
<evidence type="ECO:0000256" key="4">
    <source>
        <dbReference type="PIRSR" id="PIRSR000350-3"/>
    </source>
</evidence>
<dbReference type="PANTHER" id="PTHR43014:SF5">
    <property type="entry name" value="GLUTATHIONE REDUCTASE (NADPH)"/>
    <property type="match status" value="1"/>
</dbReference>
<comment type="caution">
    <text evidence="8">The sequence shown here is derived from an EMBL/GenBank/DDBJ whole genome shotgun (WGS) entry which is preliminary data.</text>
</comment>
<feature type="domain" description="FAD/NAD(P)-binding" evidence="7">
    <location>
        <begin position="5"/>
        <end position="317"/>
    </location>
</feature>
<dbReference type="InterPro" id="IPR023753">
    <property type="entry name" value="FAD/NAD-binding_dom"/>
</dbReference>
<dbReference type="PRINTS" id="PR00368">
    <property type="entry name" value="FADPNR"/>
</dbReference>
<comment type="similarity">
    <text evidence="1">Belongs to the class-I pyridine nucleotide-disulfide oxidoreductase family.</text>
</comment>
<keyword evidence="9" id="KW-1185">Reference proteome</keyword>
<dbReference type="InterPro" id="IPR001100">
    <property type="entry name" value="Pyr_nuc-diS_OxRdtase"/>
</dbReference>
<keyword evidence="4" id="KW-0520">NAD</keyword>
<proteinExistence type="inferred from homology"/>
<dbReference type="PIRSF" id="PIRSF000350">
    <property type="entry name" value="Mercury_reductase_MerA"/>
    <property type="match status" value="1"/>
</dbReference>
<evidence type="ECO:0000256" key="1">
    <source>
        <dbReference type="ARBA" id="ARBA00007532"/>
    </source>
</evidence>
<keyword evidence="4" id="KW-0547">Nucleotide-binding</keyword>
<evidence type="ECO:0000256" key="3">
    <source>
        <dbReference type="ARBA" id="ARBA00022827"/>
    </source>
</evidence>
<dbReference type="Pfam" id="PF07992">
    <property type="entry name" value="Pyr_redox_2"/>
    <property type="match status" value="1"/>
</dbReference>
<feature type="binding site" evidence="4">
    <location>
        <begin position="172"/>
        <end position="179"/>
    </location>
    <ligand>
        <name>NAD(+)</name>
        <dbReference type="ChEBI" id="CHEBI:57540"/>
    </ligand>
</feature>
<organism evidence="8 9">
    <name type="scientific">Filobacillus milosensis</name>
    <dbReference type="NCBI Taxonomy" id="94137"/>
    <lineage>
        <taxon>Bacteria</taxon>
        <taxon>Bacillati</taxon>
        <taxon>Bacillota</taxon>
        <taxon>Bacilli</taxon>
        <taxon>Bacillales</taxon>
        <taxon>Bacillaceae</taxon>
        <taxon>Filobacillus</taxon>
    </lineage>
</organism>
<dbReference type="InterPro" id="IPR004099">
    <property type="entry name" value="Pyr_nucl-diS_OxRdtase_dimer"/>
</dbReference>
<reference evidence="8 9" key="1">
    <citation type="submission" date="2019-03" db="EMBL/GenBank/DDBJ databases">
        <authorList>
            <person name="He R.-H."/>
        </authorList>
    </citation>
    <scope>NUCLEOTIDE SEQUENCE [LARGE SCALE GENOMIC DNA]</scope>
    <source>
        <strain evidence="9">SH 714</strain>
    </source>
</reference>
<keyword evidence="3 4" id="KW-0274">FAD</keyword>
<dbReference type="GO" id="GO:0016491">
    <property type="term" value="F:oxidoreductase activity"/>
    <property type="evidence" value="ECO:0007669"/>
    <property type="project" value="InterPro"/>
</dbReference>
<dbReference type="OrthoDB" id="9800167at2"/>
<gene>
    <name evidence="8" type="ORF">E3U55_16845</name>
</gene>
<dbReference type="EMBL" id="SOPW01000033">
    <property type="protein sequence ID" value="TFB12990.1"/>
    <property type="molecule type" value="Genomic_DNA"/>
</dbReference>
<protein>
    <submittedName>
        <fullName evidence="8">NAD(P)/FAD-dependent oxidoreductase</fullName>
    </submittedName>
</protein>
<dbReference type="Gene3D" id="3.50.50.60">
    <property type="entry name" value="FAD/NAD(P)-binding domain"/>
    <property type="match status" value="2"/>
</dbReference>
<dbReference type="Proteomes" id="UP000297975">
    <property type="component" value="Unassembled WGS sequence"/>
</dbReference>
<sequence>MTKTYDLIVIGSGAAGSVATTKCNNAGWSVAVIDQNPFGGTCALRGCDPKKVLVGAAELIDWTDRMRVNGVQSNVSINWEELMRFKRTFTDDIPEKKEHALNKQGIDTYHGKASFLSESELNINGEVLKGKHILIASGSMPSHLNIKGEKHLTYSNEFLELNELPKRIIFVGGGYVSFEFAHIAARAGSEVHIIHRGQKPLENFDPNLVDMLLERSKKIGIQVHLEHSVESIEEKQGTYNVVSSNGEKMVTLEADLVVHGAGRVPALDMDLEQGNINRDKDGVKVNEYLQSTSNPNVYAAGDVVSTEGLPLTPVASTESHIVASNVLKGNNKKIDYPEIPSVVFTVPKLASVGMREEEIKESGRNIKVNYKKTTDWFTHKRTNEGIAAYKLLIDEDNDQIVGAHLISDVADELINHFATAIRFKITTKELKKMLFAYPTTASDIVHML</sequence>
<feature type="domain" description="Pyridine nucleotide-disulphide oxidoreductase dimerisation" evidence="6">
    <location>
        <begin position="339"/>
        <end position="447"/>
    </location>
</feature>
<accession>A0A4Y8IAX5</accession>
<dbReference type="PRINTS" id="PR00411">
    <property type="entry name" value="PNDRDTASEI"/>
</dbReference>
<dbReference type="AlphaFoldDB" id="A0A4Y8IAX5"/>
<feature type="binding site" evidence="4">
    <location>
        <position position="262"/>
    </location>
    <ligand>
        <name>NAD(+)</name>
        <dbReference type="ChEBI" id="CHEBI:57540"/>
    </ligand>
</feature>
<dbReference type="SUPFAM" id="SSF51905">
    <property type="entry name" value="FAD/NAD(P)-binding domain"/>
    <property type="match status" value="1"/>
</dbReference>
<feature type="binding site" evidence="4">
    <location>
        <position position="51"/>
    </location>
    <ligand>
        <name>FAD</name>
        <dbReference type="ChEBI" id="CHEBI:57692"/>
    </ligand>
</feature>
<dbReference type="SUPFAM" id="SSF55424">
    <property type="entry name" value="FAD/NAD-linked reductases, dimerisation (C-terminal) domain"/>
    <property type="match status" value="1"/>
</dbReference>
<dbReference type="Pfam" id="PF02852">
    <property type="entry name" value="Pyr_redox_dim"/>
    <property type="match status" value="1"/>
</dbReference>
<dbReference type="RefSeq" id="WP_134341643.1">
    <property type="nucleotide sequence ID" value="NZ_SOPW01000033.1"/>
</dbReference>
<name>A0A4Y8IAX5_9BACI</name>